<dbReference type="CDD" id="cd05379">
    <property type="entry name" value="CAP_bacterial"/>
    <property type="match status" value="1"/>
</dbReference>
<evidence type="ECO:0000256" key="1">
    <source>
        <dbReference type="SAM" id="SignalP"/>
    </source>
</evidence>
<proteinExistence type="predicted"/>
<dbReference type="RefSeq" id="WP_146444165.1">
    <property type="nucleotide sequence ID" value="NZ_SJPR01000001.1"/>
</dbReference>
<comment type="caution">
    <text evidence="3">The sequence shown here is derived from an EMBL/GenBank/DDBJ whole genome shotgun (WGS) entry which is preliminary data.</text>
</comment>
<organism evidence="3 4">
    <name type="scientific">Botrimarina colliarenosi</name>
    <dbReference type="NCBI Taxonomy" id="2528001"/>
    <lineage>
        <taxon>Bacteria</taxon>
        <taxon>Pseudomonadati</taxon>
        <taxon>Planctomycetota</taxon>
        <taxon>Planctomycetia</taxon>
        <taxon>Pirellulales</taxon>
        <taxon>Lacipirellulaceae</taxon>
        <taxon>Botrimarina</taxon>
    </lineage>
</organism>
<keyword evidence="4" id="KW-1185">Reference proteome</keyword>
<evidence type="ECO:0000313" key="3">
    <source>
        <dbReference type="EMBL" id="TWU00501.1"/>
    </source>
</evidence>
<reference evidence="3 4" key="1">
    <citation type="submission" date="2019-02" db="EMBL/GenBank/DDBJ databases">
        <title>Deep-cultivation of Planctomycetes and their phenomic and genomic characterization uncovers novel biology.</title>
        <authorList>
            <person name="Wiegand S."/>
            <person name="Jogler M."/>
            <person name="Boedeker C."/>
            <person name="Pinto D."/>
            <person name="Vollmers J."/>
            <person name="Rivas-Marin E."/>
            <person name="Kohn T."/>
            <person name="Peeters S.H."/>
            <person name="Heuer A."/>
            <person name="Rast P."/>
            <person name="Oberbeckmann S."/>
            <person name="Bunk B."/>
            <person name="Jeske O."/>
            <person name="Meyerdierks A."/>
            <person name="Storesund J.E."/>
            <person name="Kallscheuer N."/>
            <person name="Luecker S."/>
            <person name="Lage O.M."/>
            <person name="Pohl T."/>
            <person name="Merkel B.J."/>
            <person name="Hornburger P."/>
            <person name="Mueller R.-W."/>
            <person name="Bruemmer F."/>
            <person name="Labrenz M."/>
            <person name="Spormann A.M."/>
            <person name="Op Den Camp H."/>
            <person name="Overmann J."/>
            <person name="Amann R."/>
            <person name="Jetten M.S.M."/>
            <person name="Mascher T."/>
            <person name="Medema M.H."/>
            <person name="Devos D.P."/>
            <person name="Kaster A.-K."/>
            <person name="Ovreas L."/>
            <person name="Rohde M."/>
            <person name="Galperin M.Y."/>
            <person name="Jogler C."/>
        </authorList>
    </citation>
    <scope>NUCLEOTIDE SEQUENCE [LARGE SCALE GENOMIC DNA]</scope>
    <source>
        <strain evidence="3 4">Pla108</strain>
    </source>
</reference>
<feature type="signal peptide" evidence="1">
    <location>
        <begin position="1"/>
        <end position="33"/>
    </location>
</feature>
<feature type="domain" description="SCP" evidence="2">
    <location>
        <begin position="85"/>
        <end position="194"/>
    </location>
</feature>
<dbReference type="Pfam" id="PF00188">
    <property type="entry name" value="CAP"/>
    <property type="match status" value="1"/>
</dbReference>
<protein>
    <submittedName>
        <fullName evidence="3">Cysteine-rich secretory protein family protein</fullName>
    </submittedName>
</protein>
<dbReference type="Gene3D" id="3.40.33.10">
    <property type="entry name" value="CAP"/>
    <property type="match status" value="1"/>
</dbReference>
<evidence type="ECO:0000259" key="2">
    <source>
        <dbReference type="Pfam" id="PF00188"/>
    </source>
</evidence>
<accession>A0A5C6AM54</accession>
<sequence length="414" mass="44313" precursor="true">MPSKRSVAACLPIAWLSVACSLIVFLSARPADAALLSVDTADRQAAVAFYHSQYASGVGTRLEWITGTAPCDPGYTTATYQNAVLDRVNYFRAMAGVPAVTLNATYTRKAQAAAYLMGVNARSSHAPDASWTCYSQDAYDGASRSNLFLYQSGLEAIDGYVRDDGPHNGAIGHRRWILHPPTKQIGVGDVPAGVTRESANALYVIDNGFSGAQPAARDGFVAWPPPGYVPYDVAYPRWHFSQQGVDLSAASVSLTLNGQSVPVQVESRGAEYNLGYIGWRVNNMANSESFPRPTADQPYRVTIQNARIGGVAQSIAYEVTLIDPGVTIPGDANFDGVVDAADYTAIRDGIGTEFTAADLLTWRFAYGNRTAEPAATAPEPTAAGLLLAALAAAPAWGRVGSRRPPFRPRRFELR</sequence>
<dbReference type="PROSITE" id="PS51257">
    <property type="entry name" value="PROKAR_LIPOPROTEIN"/>
    <property type="match status" value="1"/>
</dbReference>
<evidence type="ECO:0000313" key="4">
    <source>
        <dbReference type="Proteomes" id="UP000317421"/>
    </source>
</evidence>
<keyword evidence="1" id="KW-0732">Signal</keyword>
<feature type="chain" id="PRO_5022728501" evidence="1">
    <location>
        <begin position="34"/>
        <end position="414"/>
    </location>
</feature>
<dbReference type="AlphaFoldDB" id="A0A5C6AM54"/>
<name>A0A5C6AM54_9BACT</name>
<dbReference type="Proteomes" id="UP000317421">
    <property type="component" value="Unassembled WGS sequence"/>
</dbReference>
<dbReference type="InterPro" id="IPR035940">
    <property type="entry name" value="CAP_sf"/>
</dbReference>
<dbReference type="EMBL" id="SJPR01000001">
    <property type="protein sequence ID" value="TWU00501.1"/>
    <property type="molecule type" value="Genomic_DNA"/>
</dbReference>
<dbReference type="SUPFAM" id="SSF55797">
    <property type="entry name" value="PR-1-like"/>
    <property type="match status" value="1"/>
</dbReference>
<gene>
    <name evidence="3" type="ORF">Pla108_14530</name>
</gene>
<dbReference type="InterPro" id="IPR014044">
    <property type="entry name" value="CAP_dom"/>
</dbReference>
<dbReference type="OrthoDB" id="267637at2"/>